<proteinExistence type="predicted"/>
<accession>A0A2Z5NAJ4</accession>
<dbReference type="EMBL" id="CP024904">
    <property type="protein sequence ID" value="AXF26080.1"/>
    <property type="molecule type" value="Genomic_DNA"/>
</dbReference>
<reference evidence="1 2" key="1">
    <citation type="journal article" date="2018" name="ISME J.">
        <title>Involvement of Burkholderiaceae and sulfurous volatiles in disease-suppressive soils.</title>
        <authorList>
            <person name="Carrion V.J."/>
            <person name="Cordovez V."/>
            <person name="Tyc O."/>
            <person name="Etalo D.W."/>
            <person name="de Bruijn I."/>
            <person name="de Jager V.C."/>
            <person name="Medema M.H."/>
            <person name="Eberl L."/>
            <person name="Raaijmakers J.M."/>
        </authorList>
    </citation>
    <scope>NUCLEOTIDE SEQUENCE [LARGE SCALE GENOMIC DNA]</scope>
    <source>
        <strain evidence="2">mHSR5</strain>
    </source>
</reference>
<dbReference type="AlphaFoldDB" id="A0A2Z5NAJ4"/>
<organism evidence="1 2">
    <name type="scientific">Burkholderia pyrrocinia</name>
    <name type="common">Pseudomonas pyrrocinia</name>
    <dbReference type="NCBI Taxonomy" id="60550"/>
    <lineage>
        <taxon>Bacteria</taxon>
        <taxon>Pseudomonadati</taxon>
        <taxon>Pseudomonadota</taxon>
        <taxon>Betaproteobacteria</taxon>
        <taxon>Burkholderiales</taxon>
        <taxon>Burkholderiaceae</taxon>
        <taxon>Burkholderia</taxon>
        <taxon>Burkholderia cepacia complex</taxon>
    </lineage>
</organism>
<dbReference type="OrthoDB" id="9009737at2"/>
<name>A0A2Z5NAJ4_BURPY</name>
<dbReference type="Proteomes" id="UP000253104">
    <property type="component" value="Chromosome mHSR5_C"/>
</dbReference>
<evidence type="ECO:0000313" key="1">
    <source>
        <dbReference type="EMBL" id="AXF26080.1"/>
    </source>
</evidence>
<protein>
    <submittedName>
        <fullName evidence="1">Uncharacterized protein</fullName>
    </submittedName>
</protein>
<sequence>MDGGALVWAGVPHNSDGVVFQIRVGRGLQRFHISRMVLEKALDLERLASDARQLECFYEHLAPILGVARKARSNAKADTVPLNIADFARTAKTGAGQDAWAVTRRAP</sequence>
<evidence type="ECO:0000313" key="2">
    <source>
        <dbReference type="Proteomes" id="UP000253104"/>
    </source>
</evidence>
<gene>
    <name evidence="1" type="ORF">CUJ89_33780</name>
</gene>